<name>A0A0A9HCM6_ARUDO</name>
<organism evidence="1">
    <name type="scientific">Arundo donax</name>
    <name type="common">Giant reed</name>
    <name type="synonym">Donax arundinaceus</name>
    <dbReference type="NCBI Taxonomy" id="35708"/>
    <lineage>
        <taxon>Eukaryota</taxon>
        <taxon>Viridiplantae</taxon>
        <taxon>Streptophyta</taxon>
        <taxon>Embryophyta</taxon>
        <taxon>Tracheophyta</taxon>
        <taxon>Spermatophyta</taxon>
        <taxon>Magnoliopsida</taxon>
        <taxon>Liliopsida</taxon>
        <taxon>Poales</taxon>
        <taxon>Poaceae</taxon>
        <taxon>PACMAD clade</taxon>
        <taxon>Arundinoideae</taxon>
        <taxon>Arundineae</taxon>
        <taxon>Arundo</taxon>
    </lineage>
</organism>
<reference evidence="1" key="1">
    <citation type="submission" date="2014-09" db="EMBL/GenBank/DDBJ databases">
        <authorList>
            <person name="Magalhaes I.L.F."/>
            <person name="Oliveira U."/>
            <person name="Santos F.R."/>
            <person name="Vidigal T.H.D.A."/>
            <person name="Brescovit A.D."/>
            <person name="Santos A.J."/>
        </authorList>
    </citation>
    <scope>NUCLEOTIDE SEQUENCE</scope>
    <source>
        <tissue evidence="1">Shoot tissue taken approximately 20 cm above the soil surface</tissue>
    </source>
</reference>
<reference evidence="1" key="2">
    <citation type="journal article" date="2015" name="Data Brief">
        <title>Shoot transcriptome of the giant reed, Arundo donax.</title>
        <authorList>
            <person name="Barrero R.A."/>
            <person name="Guerrero F.D."/>
            <person name="Moolhuijzen P."/>
            <person name="Goolsby J.A."/>
            <person name="Tidwell J."/>
            <person name="Bellgard S.E."/>
            <person name="Bellgard M.I."/>
        </authorList>
    </citation>
    <scope>NUCLEOTIDE SEQUENCE</scope>
    <source>
        <tissue evidence="1">Shoot tissue taken approximately 20 cm above the soil surface</tissue>
    </source>
</reference>
<evidence type="ECO:0000313" key="1">
    <source>
        <dbReference type="EMBL" id="JAE30623.1"/>
    </source>
</evidence>
<dbReference type="EMBL" id="GBRH01167273">
    <property type="protein sequence ID" value="JAE30623.1"/>
    <property type="molecule type" value="Transcribed_RNA"/>
</dbReference>
<accession>A0A0A9HCM6</accession>
<dbReference type="AlphaFoldDB" id="A0A0A9HCM6"/>
<protein>
    <submittedName>
        <fullName evidence="1">Uncharacterized protein</fullName>
    </submittedName>
</protein>
<sequence>MRCVHHRVPLSLQRHLKWDLSKVDSLSITGSSSPSKIWAKLQTHS</sequence>
<proteinExistence type="predicted"/>